<reference evidence="1" key="1">
    <citation type="journal article" date="2014" name="Front. Microbiol.">
        <title>High frequency of phylogenetically diverse reductive dehalogenase-homologous genes in deep subseafloor sedimentary metagenomes.</title>
        <authorList>
            <person name="Kawai M."/>
            <person name="Futagami T."/>
            <person name="Toyoda A."/>
            <person name="Takaki Y."/>
            <person name="Nishi S."/>
            <person name="Hori S."/>
            <person name="Arai W."/>
            <person name="Tsubouchi T."/>
            <person name="Morono Y."/>
            <person name="Uchiyama I."/>
            <person name="Ito T."/>
            <person name="Fujiyama A."/>
            <person name="Inagaki F."/>
            <person name="Takami H."/>
        </authorList>
    </citation>
    <scope>NUCLEOTIDE SEQUENCE</scope>
    <source>
        <strain evidence="1">Expedition CK06-06</strain>
    </source>
</reference>
<gene>
    <name evidence="1" type="ORF">S01H4_25432</name>
</gene>
<organism evidence="1">
    <name type="scientific">marine sediment metagenome</name>
    <dbReference type="NCBI Taxonomy" id="412755"/>
    <lineage>
        <taxon>unclassified sequences</taxon>
        <taxon>metagenomes</taxon>
        <taxon>ecological metagenomes</taxon>
    </lineage>
</organism>
<dbReference type="EMBL" id="BART01012100">
    <property type="protein sequence ID" value="GAG76949.1"/>
    <property type="molecule type" value="Genomic_DNA"/>
</dbReference>
<evidence type="ECO:0000313" key="1">
    <source>
        <dbReference type="EMBL" id="GAG76949.1"/>
    </source>
</evidence>
<comment type="caution">
    <text evidence="1">The sequence shown here is derived from an EMBL/GenBank/DDBJ whole genome shotgun (WGS) entry which is preliminary data.</text>
</comment>
<sequence>SPPHQGGIVPVFPPGAVALVRRQAQKYILSGLRRGLSGNEIQNILQTKALGYRRQAIQSDVRYWQAGLQKADHLKFVNYNARPSNRLYMQTGWQTKGRYETVVEVKYRNRLTGEVTSQDVTVVHTHTIDGEERPALTQDMTRGEIETAAESMVQTGSPGGPVEIVSSKSIFGFYNPDIG</sequence>
<proteinExistence type="predicted"/>
<dbReference type="AlphaFoldDB" id="X1A5G0"/>
<name>X1A5G0_9ZZZZ</name>
<protein>
    <submittedName>
        <fullName evidence="1">Uncharacterized protein</fullName>
    </submittedName>
</protein>
<feature type="non-terminal residue" evidence="1">
    <location>
        <position position="1"/>
    </location>
</feature>
<accession>X1A5G0</accession>